<dbReference type="InterPro" id="IPR004038">
    <property type="entry name" value="Ribosomal_eL8/eL30/eS12/Gad45"/>
</dbReference>
<comment type="caution">
    <text evidence="2">The sequence shown here is derived from an EMBL/GenBank/DDBJ whole genome shotgun (WGS) entry which is preliminary data.</text>
</comment>
<dbReference type="NCBIfam" id="NF004078">
    <property type="entry name" value="PRK05583.1"/>
    <property type="match status" value="1"/>
</dbReference>
<evidence type="ECO:0000313" key="2">
    <source>
        <dbReference type="EMBL" id="CDL90176.1"/>
    </source>
</evidence>
<proteinExistence type="predicted"/>
<evidence type="ECO:0000259" key="1">
    <source>
        <dbReference type="Pfam" id="PF01248"/>
    </source>
</evidence>
<organism evidence="2 3">
    <name type="scientific">Clostridium tyrobutyricum DIVETGP</name>
    <dbReference type="NCBI Taxonomy" id="1408889"/>
    <lineage>
        <taxon>Bacteria</taxon>
        <taxon>Bacillati</taxon>
        <taxon>Bacillota</taxon>
        <taxon>Clostridia</taxon>
        <taxon>Eubacteriales</taxon>
        <taxon>Clostridiaceae</taxon>
        <taxon>Clostridium</taxon>
    </lineage>
</organism>
<dbReference type="SUPFAM" id="SSF55315">
    <property type="entry name" value="L30e-like"/>
    <property type="match status" value="1"/>
</dbReference>
<dbReference type="AlphaFoldDB" id="W6N2A0"/>
<dbReference type="GO" id="GO:0005840">
    <property type="term" value="C:ribosome"/>
    <property type="evidence" value="ECO:0007669"/>
    <property type="project" value="UniProtKB-KW"/>
</dbReference>
<name>W6N2A0_CLOTY</name>
<dbReference type="RefSeq" id="WP_017750605.1">
    <property type="nucleotide sequence ID" value="NZ_CBXI010000003.1"/>
</dbReference>
<sequence length="103" mass="11780">MKNDFLKFLGLAKRAGKILEGYNKCEENIKKHEVYLIILSEDASENTLNKFLKYGNKYNISVIIKYSKEDLGKAIGVDEIKIIGVKDKNISEKLISINQEDKL</sequence>
<evidence type="ECO:0000313" key="3">
    <source>
        <dbReference type="Proteomes" id="UP000019482"/>
    </source>
</evidence>
<keyword evidence="3" id="KW-1185">Reference proteome</keyword>
<accession>W6N2A0</accession>
<dbReference type="Pfam" id="PF01248">
    <property type="entry name" value="Ribosomal_L7Ae"/>
    <property type="match status" value="1"/>
</dbReference>
<dbReference type="InterPro" id="IPR029064">
    <property type="entry name" value="Ribosomal_eL30-like_sf"/>
</dbReference>
<keyword evidence="2" id="KW-0689">Ribosomal protein</keyword>
<dbReference type="OrthoDB" id="9794863at2"/>
<dbReference type="EMBL" id="CBXI010000003">
    <property type="protein sequence ID" value="CDL90176.1"/>
    <property type="molecule type" value="Genomic_DNA"/>
</dbReference>
<dbReference type="Gene3D" id="3.30.1330.30">
    <property type="match status" value="1"/>
</dbReference>
<protein>
    <submittedName>
        <fullName evidence="2">Ribosomal protein L7Ae family protein</fullName>
    </submittedName>
</protein>
<reference evidence="2 3" key="1">
    <citation type="journal article" date="2015" name="Genome Announc.">
        <title>Draft Genome Sequence of Clostridium tyrobutyricum Strain DIVETGP, Isolated from Cow's Milk for Grana Padano Production.</title>
        <authorList>
            <person name="Soggiu A."/>
            <person name="Piras C."/>
            <person name="Gaiarsa S."/>
            <person name="Sassera D."/>
            <person name="Roncada P."/>
            <person name="Bendixen E."/>
            <person name="Brasca M."/>
            <person name="Bonizzi L."/>
        </authorList>
    </citation>
    <scope>NUCLEOTIDE SEQUENCE [LARGE SCALE GENOMIC DNA]</scope>
    <source>
        <strain evidence="2 3">DIVETGP</strain>
    </source>
</reference>
<gene>
    <name evidence="2" type="ORF">CTDIVETGP_0246</name>
</gene>
<keyword evidence="2" id="KW-0687">Ribonucleoprotein</keyword>
<feature type="domain" description="Ribosomal protein eL8/eL30/eS12/Gadd45" evidence="1">
    <location>
        <begin position="7"/>
        <end position="92"/>
    </location>
</feature>
<dbReference type="Proteomes" id="UP000019482">
    <property type="component" value="Unassembled WGS sequence"/>
</dbReference>
<dbReference type="GeneID" id="29420843"/>